<dbReference type="Proteomes" id="UP000064189">
    <property type="component" value="Unassembled WGS sequence"/>
</dbReference>
<feature type="transmembrane region" description="Helical" evidence="1">
    <location>
        <begin position="6"/>
        <end position="26"/>
    </location>
</feature>
<gene>
    <name evidence="2" type="ORF">AS888_05360</name>
</gene>
<dbReference type="EMBL" id="LNNH01000010">
    <property type="protein sequence ID" value="KWW21914.1"/>
    <property type="molecule type" value="Genomic_DNA"/>
</dbReference>
<keyword evidence="1" id="KW-0472">Membrane</keyword>
<accession>A0A120GQW1</accession>
<reference evidence="2 3" key="1">
    <citation type="submission" date="2015-11" db="EMBL/GenBank/DDBJ databases">
        <title>Genome Sequence of Bacillus simplex strain VanAntwerpen2.</title>
        <authorList>
            <person name="Couger M.B."/>
        </authorList>
    </citation>
    <scope>NUCLEOTIDE SEQUENCE [LARGE SCALE GENOMIC DNA]</scope>
    <source>
        <strain evidence="2 3">VanAntwerpen02</strain>
    </source>
</reference>
<sequence length="126" mass="14678">MKNKILVTLLMISIGFNLFLFGRWLIFEHAYEPSKSEQVILSEMVQKTVESQDYKKIAEKENIIAMDASLDKNKGGAFPYYFGVSVRTDQQTYLFFCNDDQCSEMENGGWTYSIYQDESPRLPFKQ</sequence>
<keyword evidence="1" id="KW-1133">Transmembrane helix</keyword>
<keyword evidence="3" id="KW-1185">Reference proteome</keyword>
<evidence type="ECO:0000313" key="3">
    <source>
        <dbReference type="Proteomes" id="UP000064189"/>
    </source>
</evidence>
<name>A0A120GQW1_9BACI</name>
<organism evidence="2 3">
    <name type="scientific">Peribacillus simplex</name>
    <dbReference type="NCBI Taxonomy" id="1478"/>
    <lineage>
        <taxon>Bacteria</taxon>
        <taxon>Bacillati</taxon>
        <taxon>Bacillota</taxon>
        <taxon>Bacilli</taxon>
        <taxon>Bacillales</taxon>
        <taxon>Bacillaceae</taxon>
        <taxon>Peribacillus</taxon>
    </lineage>
</organism>
<protein>
    <submittedName>
        <fullName evidence="2">Uncharacterized protein</fullName>
    </submittedName>
</protein>
<proteinExistence type="predicted"/>
<keyword evidence="1" id="KW-0812">Transmembrane</keyword>
<evidence type="ECO:0000313" key="2">
    <source>
        <dbReference type="EMBL" id="KWW21914.1"/>
    </source>
</evidence>
<comment type="caution">
    <text evidence="2">The sequence shown here is derived from an EMBL/GenBank/DDBJ whole genome shotgun (WGS) entry which is preliminary data.</text>
</comment>
<evidence type="ECO:0000256" key="1">
    <source>
        <dbReference type="SAM" id="Phobius"/>
    </source>
</evidence>
<dbReference type="RefSeq" id="WP_061140914.1">
    <property type="nucleotide sequence ID" value="NZ_LNNH01000010.1"/>
</dbReference>
<dbReference type="AlphaFoldDB" id="A0A120GQW1"/>